<evidence type="ECO:0000313" key="7">
    <source>
        <dbReference type="EMBL" id="CAL4778573.1"/>
    </source>
</evidence>
<feature type="domain" description="CEP76/DRC7 peptidase-like" evidence="5">
    <location>
        <begin position="1206"/>
        <end position="1378"/>
    </location>
</feature>
<evidence type="ECO:0000313" key="8">
    <source>
        <dbReference type="Proteomes" id="UP001152797"/>
    </source>
</evidence>
<protein>
    <submittedName>
        <fullName evidence="7">Coiled-coil and C2 domain-containing protein 2A</fullName>
    </submittedName>
</protein>
<gene>
    <name evidence="6" type="ORF">C1SCF055_LOCUS18183</name>
</gene>
<dbReference type="GO" id="GO:1904491">
    <property type="term" value="P:protein localization to ciliary transition zone"/>
    <property type="evidence" value="ECO:0007669"/>
    <property type="project" value="TreeGrafter"/>
</dbReference>
<feature type="coiled-coil region" evidence="1">
    <location>
        <begin position="389"/>
        <end position="416"/>
    </location>
</feature>
<evidence type="ECO:0000259" key="3">
    <source>
        <dbReference type="Pfam" id="PF07859"/>
    </source>
</evidence>
<proteinExistence type="predicted"/>
<dbReference type="InterPro" id="IPR052434">
    <property type="entry name" value="Tectonic-like_complex_comp"/>
</dbReference>
<dbReference type="SUPFAM" id="SSF53474">
    <property type="entry name" value="alpha/beta-Hydrolases"/>
    <property type="match status" value="1"/>
</dbReference>
<keyword evidence="8" id="KW-1185">Reference proteome</keyword>
<reference evidence="6" key="1">
    <citation type="submission" date="2022-10" db="EMBL/GenBank/DDBJ databases">
        <authorList>
            <person name="Chen Y."/>
            <person name="Dougan E. K."/>
            <person name="Chan C."/>
            <person name="Rhodes N."/>
            <person name="Thang M."/>
        </authorList>
    </citation>
    <scope>NUCLEOTIDE SEQUENCE</scope>
</reference>
<dbReference type="Proteomes" id="UP001152797">
    <property type="component" value="Unassembled WGS sequence"/>
</dbReference>
<dbReference type="GO" id="GO:0016787">
    <property type="term" value="F:hydrolase activity"/>
    <property type="evidence" value="ECO:0007669"/>
    <property type="project" value="InterPro"/>
</dbReference>
<evidence type="ECO:0000313" key="6">
    <source>
        <dbReference type="EMBL" id="CAI3991261.1"/>
    </source>
</evidence>
<sequence>MMRHDATQMGFQASKIGVLGFSAGGHLASVVATASDVPRPAFQVLIYATTDVETPAWDPWTARLGFPGVAYNTVPRLDRKTPPVFAAVSTEDDVTSYEENTRPYLEACRRHGVKTELVYANMGPHGHPMSDLWTSPCEAWLRANGWAPNGRSLAFRVQALLWRFLGCLTDPEAWLEPMFLATAEVAAFYGAGSLGADGESTTWMIQEDGLFRSSSNVNALQPWNRERLHLQQGGLERSRDPKDRTADELRTDDSRDVLSSGMATPKLQPLEDVFWLNKLGLRFRSQVKSKRRHLVASQLYELRLDICRVSLFRVPTSRDLVRLSALDALDSRESRAAGELQELYHRYQREIEGDVLVQLELRLDALVEHGKTLRATLFEEESKERSNSLPQAREAYRNHLQERQKLRSRRDEKEAHFEQICKNLYAKWRELRQIRQDYGFTSTPWRLTAQAQEHESSSDGERKARNIDAEVEEMSYLQGLPVERLRDQLQNKWDAGKRPAGAPSYRFDLSATTQLTSTEVLRSRALDGIVGEAEAILASEELQRRKLVSRARLRVECRVQNRVVGCSPSIPISWETAGTSAAVALLEEASLPGSPESLRPVHSFNLAVHVMPQNLSLVVYVSAGGLWNRWHATQEVEVDLPSLGKVTHAAVLDQRLLFGPDDDDGALSSFRGEVAVCVSWPGEGRDSVVPPTAPRMEAVERPASTSCWPRRRQEDGERKKVDEEELSLKPLGDKALIEETHLRRRRKGSEADDGSRRSLRIEKLLMRMEREGMDSEIKVVPGFEDEARREELQKLEVKVEAAQKETVHQMEFRKRIQERTRRMSTVKTHMSYKSIVREHGEEAEEGNLLEMLERFQKLFQPKHTLRPSGQRRKFENAVRSIRVHVSVAKVYEAPLRIDNGSGPSAPAAPPLPGFGYNRAGGGFAPLSATSAVFSTIGDGVQQQQLPEIVIELTLQDFQGNLLFRRTEKTTKSTDPDINQILELPLQAAGVPGQEELTQENLTKYTGELTINIFDELTQNLRGSGKELRIRRQLRHLGRFVLPWSTLYSAKCSLKGNFLVEEHPVLFGYRPKVRKKPPTALVASGVPAPPPPKESPKPMVLALDVTVDPPLEHPTRVQPQMTLGKETNMMLKHIQKWHDSLKSKHDTRILALGMDVDGRSRLICRYVRPQKPPEHIAAEDPFAIEMAARYVALVPSLQDNEMWNVDDLWCTDQEFLDIQCGDWEEHCILLCNYFNYIDRLRRDRVAGFSATDIQSYCVLCDLVPEGEAVVVLRQEKSSGNCEFWHALQGKCFALPASMQIANSWSLCPGRPAADTEESLDTGPKVLTEASSTIPIRKVHMVFNAENVWANLQRESSRDTHKGVAAMSWNLSDQRRWKPLFRRGELRRLSGQATPEGEEAADFSRSWQLEEPSEALKYQPVDVGQASKLESMLQNQLEQDIIGHRAGLKGEGLENYSTSFNHVIGEKLGQLLEKLEMFSKCSRRHGGVQSVFPLRSSAVPPITREAIEEQMNDIENDFRMVGRPGRTIFGVPFNEPYKDYSLIWDTVKQSRIVELGGDRADYALKVKVFPYASGVLSIWVFIAMAMDQD</sequence>
<dbReference type="EMBL" id="CAMXCT010001569">
    <property type="protein sequence ID" value="CAI3991261.1"/>
    <property type="molecule type" value="Genomic_DNA"/>
</dbReference>
<feature type="domain" description="Alpha/beta hydrolase fold-3" evidence="3">
    <location>
        <begin position="6"/>
        <end position="56"/>
    </location>
</feature>
<dbReference type="GO" id="GO:0035869">
    <property type="term" value="C:ciliary transition zone"/>
    <property type="evidence" value="ECO:0007669"/>
    <property type="project" value="TreeGrafter"/>
</dbReference>
<dbReference type="InterPro" id="IPR013094">
    <property type="entry name" value="AB_hydrolase_3"/>
</dbReference>
<dbReference type="Gene3D" id="3.40.50.1820">
    <property type="entry name" value="alpha/beta hydrolase"/>
    <property type="match status" value="1"/>
</dbReference>
<feature type="domain" description="Centrosomal protein of 76 kDa C-terminal" evidence="4">
    <location>
        <begin position="1424"/>
        <end position="1583"/>
    </location>
</feature>
<dbReference type="InterPro" id="IPR056290">
    <property type="entry name" value="CEPT76/DRC7_peptidase-like_dom"/>
</dbReference>
<feature type="region of interest" description="Disordered" evidence="2">
    <location>
        <begin position="231"/>
        <end position="261"/>
    </location>
</feature>
<dbReference type="Pfam" id="PF24656">
    <property type="entry name" value="CEPT76_peptidase"/>
    <property type="match status" value="1"/>
</dbReference>
<dbReference type="Pfam" id="PF07859">
    <property type="entry name" value="Abhydrolase_3"/>
    <property type="match status" value="1"/>
</dbReference>
<dbReference type="InterPro" id="IPR056288">
    <property type="entry name" value="CEP76_C"/>
</dbReference>
<feature type="region of interest" description="Disordered" evidence="2">
    <location>
        <begin position="698"/>
        <end position="724"/>
    </location>
</feature>
<dbReference type="Pfam" id="PF24652">
    <property type="entry name" value="CEP76_C"/>
    <property type="match status" value="1"/>
</dbReference>
<dbReference type="EMBL" id="CAMXCT020001569">
    <property type="protein sequence ID" value="CAL1144636.1"/>
    <property type="molecule type" value="Genomic_DNA"/>
</dbReference>
<dbReference type="OrthoDB" id="2162143at2759"/>
<keyword evidence="1" id="KW-0175">Coiled coil</keyword>
<feature type="compositionally biased region" description="Basic and acidic residues" evidence="2">
    <location>
        <begin position="711"/>
        <end position="722"/>
    </location>
</feature>
<dbReference type="GO" id="GO:1905515">
    <property type="term" value="P:non-motile cilium assembly"/>
    <property type="evidence" value="ECO:0007669"/>
    <property type="project" value="TreeGrafter"/>
</dbReference>
<evidence type="ECO:0000259" key="5">
    <source>
        <dbReference type="Pfam" id="PF24656"/>
    </source>
</evidence>
<dbReference type="PANTHER" id="PTHR20837">
    <property type="entry name" value="CENTROSOMAL PROTEIN-RELATED"/>
    <property type="match status" value="1"/>
</dbReference>
<feature type="compositionally biased region" description="Basic and acidic residues" evidence="2">
    <location>
        <begin position="236"/>
        <end position="256"/>
    </location>
</feature>
<evidence type="ECO:0000256" key="1">
    <source>
        <dbReference type="SAM" id="Coils"/>
    </source>
</evidence>
<accession>A0A9P1CH23</accession>
<name>A0A9P1CH23_9DINO</name>
<reference evidence="7 8" key="2">
    <citation type="submission" date="2024-05" db="EMBL/GenBank/DDBJ databases">
        <authorList>
            <person name="Chen Y."/>
            <person name="Shah S."/>
            <person name="Dougan E. K."/>
            <person name="Thang M."/>
            <person name="Chan C."/>
        </authorList>
    </citation>
    <scope>NUCLEOTIDE SEQUENCE [LARGE SCALE GENOMIC DNA]</scope>
</reference>
<comment type="caution">
    <text evidence="6">The sequence shown here is derived from an EMBL/GenBank/DDBJ whole genome shotgun (WGS) entry which is preliminary data.</text>
</comment>
<organism evidence="6">
    <name type="scientific">Cladocopium goreaui</name>
    <dbReference type="NCBI Taxonomy" id="2562237"/>
    <lineage>
        <taxon>Eukaryota</taxon>
        <taxon>Sar</taxon>
        <taxon>Alveolata</taxon>
        <taxon>Dinophyceae</taxon>
        <taxon>Suessiales</taxon>
        <taxon>Symbiodiniaceae</taxon>
        <taxon>Cladocopium</taxon>
    </lineage>
</organism>
<evidence type="ECO:0000259" key="4">
    <source>
        <dbReference type="Pfam" id="PF24652"/>
    </source>
</evidence>
<dbReference type="PANTHER" id="PTHR20837:SF0">
    <property type="entry name" value="COILED-COIL AND C2 DOMAIN-CONTAINING PROTEIN 2A"/>
    <property type="match status" value="1"/>
</dbReference>
<dbReference type="EMBL" id="CAMXCT030001569">
    <property type="protein sequence ID" value="CAL4778573.1"/>
    <property type="molecule type" value="Genomic_DNA"/>
</dbReference>
<evidence type="ECO:0000256" key="2">
    <source>
        <dbReference type="SAM" id="MobiDB-lite"/>
    </source>
</evidence>
<dbReference type="InterPro" id="IPR029058">
    <property type="entry name" value="AB_hydrolase_fold"/>
</dbReference>